<reference evidence="2" key="1">
    <citation type="submission" date="2016-10" db="EMBL/GenBank/DDBJ databases">
        <authorList>
            <person name="Varghese N."/>
            <person name="Submissions S."/>
        </authorList>
    </citation>
    <scope>NUCLEOTIDE SEQUENCE [LARGE SCALE GENOMIC DNA]</scope>
    <source>
        <strain evidence="2">DSM 23445</strain>
    </source>
</reference>
<sequence>MKKFLFMGLEIITDELIQHLLKTPKRVENPKARKKTDSGNERVTYIVSDDEGNRFNLYLRQNYKPGMEDAFSCGLSYILPSGEAFTLVRYNGPSHDHPNKLEKERIGYVPHIHTSSRRYLDETGKADGFAKGTDRFRTQEGALACLLKDCNVTGLTANPDQPSLFI</sequence>
<accession>A0A1I7CHH3</accession>
<proteinExistence type="predicted"/>
<gene>
    <name evidence="1" type="ORF">SAMN04489724_3197</name>
</gene>
<protein>
    <submittedName>
        <fullName evidence="1">Uncharacterized protein</fullName>
    </submittedName>
</protein>
<name>A0A1I7CHH3_9BACT</name>
<evidence type="ECO:0000313" key="2">
    <source>
        <dbReference type="Proteomes" id="UP000199673"/>
    </source>
</evidence>
<keyword evidence="2" id="KW-1185">Reference proteome</keyword>
<dbReference type="AlphaFoldDB" id="A0A1I7CHH3"/>
<dbReference type="EMBL" id="FPBF01000004">
    <property type="protein sequence ID" value="SFT98824.1"/>
    <property type="molecule type" value="Genomic_DNA"/>
</dbReference>
<dbReference type="STRING" id="305507.SAMN04489724_3197"/>
<organism evidence="1 2">
    <name type="scientific">Algoriphagus locisalis</name>
    <dbReference type="NCBI Taxonomy" id="305507"/>
    <lineage>
        <taxon>Bacteria</taxon>
        <taxon>Pseudomonadati</taxon>
        <taxon>Bacteroidota</taxon>
        <taxon>Cytophagia</taxon>
        <taxon>Cytophagales</taxon>
        <taxon>Cyclobacteriaceae</taxon>
        <taxon>Algoriphagus</taxon>
    </lineage>
</organism>
<evidence type="ECO:0000313" key="1">
    <source>
        <dbReference type="EMBL" id="SFT98824.1"/>
    </source>
</evidence>
<dbReference type="Proteomes" id="UP000199673">
    <property type="component" value="Unassembled WGS sequence"/>
</dbReference>